<reference evidence="1 2" key="1">
    <citation type="submission" date="2018-12" db="EMBL/GenBank/DDBJ databases">
        <authorList>
            <person name="Toschakov S.V."/>
        </authorList>
    </citation>
    <scope>NUCLEOTIDE SEQUENCE [LARGE SCALE GENOMIC DNA]</scope>
    <source>
        <strain evidence="1 2">GM2012</strain>
    </source>
</reference>
<name>A0A432ML81_9BACT</name>
<evidence type="ECO:0000313" key="2">
    <source>
        <dbReference type="Proteomes" id="UP000280296"/>
    </source>
</evidence>
<gene>
    <name evidence="1" type="ORF">TsocGM_10240</name>
</gene>
<evidence type="ECO:0000313" key="1">
    <source>
        <dbReference type="EMBL" id="RUL87895.1"/>
    </source>
</evidence>
<reference evidence="1 2" key="2">
    <citation type="submission" date="2019-01" db="EMBL/GenBank/DDBJ databases">
        <title>Tautonia sociabilis, a novel thermotolerant planctomycete of Isosphaeraceae family, isolated from a 4000 m deep subterranean habitat.</title>
        <authorList>
            <person name="Kovaleva O.L."/>
            <person name="Elcheninov A.G."/>
            <person name="Van Heerden E."/>
            <person name="Toshchakov S.V."/>
            <person name="Novikov A."/>
            <person name="Bonch-Osmolovskaya E.A."/>
            <person name="Kublanov I.V."/>
        </authorList>
    </citation>
    <scope>NUCLEOTIDE SEQUENCE [LARGE SCALE GENOMIC DNA]</scope>
    <source>
        <strain evidence="1 2">GM2012</strain>
    </source>
</reference>
<dbReference type="RefSeq" id="WP_126725211.1">
    <property type="nucleotide sequence ID" value="NZ_RYZH01000016.1"/>
</dbReference>
<dbReference type="AlphaFoldDB" id="A0A432ML81"/>
<dbReference type="Proteomes" id="UP000280296">
    <property type="component" value="Unassembled WGS sequence"/>
</dbReference>
<comment type="caution">
    <text evidence="1">The sequence shown here is derived from an EMBL/GenBank/DDBJ whole genome shotgun (WGS) entry which is preliminary data.</text>
</comment>
<accession>A0A432ML81</accession>
<dbReference type="OrthoDB" id="122649at2"/>
<organism evidence="1 2">
    <name type="scientific">Tautonia sociabilis</name>
    <dbReference type="NCBI Taxonomy" id="2080755"/>
    <lineage>
        <taxon>Bacteria</taxon>
        <taxon>Pseudomonadati</taxon>
        <taxon>Planctomycetota</taxon>
        <taxon>Planctomycetia</taxon>
        <taxon>Isosphaerales</taxon>
        <taxon>Isosphaeraceae</taxon>
        <taxon>Tautonia</taxon>
    </lineage>
</organism>
<sequence length="78" mass="8074">MLSRRLSQPIALMALGEGVMAVRHPRRLAPLWEGGPSPFGAGEAWRARHPGSTRAIGAAEAAAGLGLAARPLPGPRSD</sequence>
<proteinExistence type="predicted"/>
<keyword evidence="2" id="KW-1185">Reference proteome</keyword>
<dbReference type="EMBL" id="RYZH01000016">
    <property type="protein sequence ID" value="RUL87895.1"/>
    <property type="molecule type" value="Genomic_DNA"/>
</dbReference>
<protein>
    <submittedName>
        <fullName evidence="1">Uncharacterized protein</fullName>
    </submittedName>
</protein>